<gene>
    <name evidence="6" type="ORF">GGX14DRAFT_344223</name>
</gene>
<dbReference type="PROSITE" id="PS00659">
    <property type="entry name" value="GLYCOSYL_HYDROL_F5"/>
    <property type="match status" value="1"/>
</dbReference>
<evidence type="ECO:0000256" key="3">
    <source>
        <dbReference type="ARBA" id="ARBA00023295"/>
    </source>
</evidence>
<dbReference type="AlphaFoldDB" id="A0AAD6YVY6"/>
<organism evidence="6 7">
    <name type="scientific">Mycena pura</name>
    <dbReference type="NCBI Taxonomy" id="153505"/>
    <lineage>
        <taxon>Eukaryota</taxon>
        <taxon>Fungi</taxon>
        <taxon>Dikarya</taxon>
        <taxon>Basidiomycota</taxon>
        <taxon>Agaricomycotina</taxon>
        <taxon>Agaricomycetes</taxon>
        <taxon>Agaricomycetidae</taxon>
        <taxon>Agaricales</taxon>
        <taxon>Marasmiineae</taxon>
        <taxon>Mycenaceae</taxon>
        <taxon>Mycena</taxon>
    </lineage>
</organism>
<dbReference type="InterPro" id="IPR018087">
    <property type="entry name" value="Glyco_hydro_5_CS"/>
</dbReference>
<feature type="domain" description="Glycoside hydrolase family 5" evidence="5">
    <location>
        <begin position="86"/>
        <end position="367"/>
    </location>
</feature>
<reference evidence="6" key="1">
    <citation type="submission" date="2023-03" db="EMBL/GenBank/DDBJ databases">
        <title>Massive genome expansion in bonnet fungi (Mycena s.s.) driven by repeated elements and novel gene families across ecological guilds.</title>
        <authorList>
            <consortium name="Lawrence Berkeley National Laboratory"/>
            <person name="Harder C.B."/>
            <person name="Miyauchi S."/>
            <person name="Viragh M."/>
            <person name="Kuo A."/>
            <person name="Thoen E."/>
            <person name="Andreopoulos B."/>
            <person name="Lu D."/>
            <person name="Skrede I."/>
            <person name="Drula E."/>
            <person name="Henrissat B."/>
            <person name="Morin E."/>
            <person name="Kohler A."/>
            <person name="Barry K."/>
            <person name="LaButti K."/>
            <person name="Morin E."/>
            <person name="Salamov A."/>
            <person name="Lipzen A."/>
            <person name="Mereny Z."/>
            <person name="Hegedus B."/>
            <person name="Baldrian P."/>
            <person name="Stursova M."/>
            <person name="Weitz H."/>
            <person name="Taylor A."/>
            <person name="Grigoriev I.V."/>
            <person name="Nagy L.G."/>
            <person name="Martin F."/>
            <person name="Kauserud H."/>
        </authorList>
    </citation>
    <scope>NUCLEOTIDE SEQUENCE</scope>
    <source>
        <strain evidence="6">9144</strain>
    </source>
</reference>
<dbReference type="EMBL" id="JARJCW010000001">
    <property type="protein sequence ID" value="KAJ7230640.1"/>
    <property type="molecule type" value="Genomic_DNA"/>
</dbReference>
<comment type="caution">
    <text evidence="6">The sequence shown here is derived from an EMBL/GenBank/DDBJ whole genome shotgun (WGS) entry which is preliminary data.</text>
</comment>
<evidence type="ECO:0000256" key="2">
    <source>
        <dbReference type="ARBA" id="ARBA00022801"/>
    </source>
</evidence>
<proteinExistence type="inferred from homology"/>
<evidence type="ECO:0000313" key="6">
    <source>
        <dbReference type="EMBL" id="KAJ7230640.1"/>
    </source>
</evidence>
<evidence type="ECO:0000256" key="1">
    <source>
        <dbReference type="ARBA" id="ARBA00005641"/>
    </source>
</evidence>
<dbReference type="Gene3D" id="3.20.20.80">
    <property type="entry name" value="Glycosidases"/>
    <property type="match status" value="1"/>
</dbReference>
<dbReference type="Pfam" id="PF00150">
    <property type="entry name" value="Cellulase"/>
    <property type="match status" value="1"/>
</dbReference>
<dbReference type="GO" id="GO:0009986">
    <property type="term" value="C:cell surface"/>
    <property type="evidence" value="ECO:0007669"/>
    <property type="project" value="TreeGrafter"/>
</dbReference>
<keyword evidence="3 4" id="KW-0326">Glycosidase</keyword>
<dbReference type="Proteomes" id="UP001219525">
    <property type="component" value="Unassembled WGS sequence"/>
</dbReference>
<evidence type="ECO:0000259" key="5">
    <source>
        <dbReference type="Pfam" id="PF00150"/>
    </source>
</evidence>
<comment type="similarity">
    <text evidence="1 4">Belongs to the glycosyl hydrolase 5 (cellulase A) family.</text>
</comment>
<dbReference type="GO" id="GO:0009251">
    <property type="term" value="P:glucan catabolic process"/>
    <property type="evidence" value="ECO:0007669"/>
    <property type="project" value="TreeGrafter"/>
</dbReference>
<evidence type="ECO:0000313" key="7">
    <source>
        <dbReference type="Proteomes" id="UP001219525"/>
    </source>
</evidence>
<name>A0AAD6YVY6_9AGAR</name>
<dbReference type="InterPro" id="IPR001547">
    <property type="entry name" value="Glyco_hydro_5"/>
</dbReference>
<dbReference type="GO" id="GO:0046557">
    <property type="term" value="F:glucan endo-1,6-beta-glucosidase activity"/>
    <property type="evidence" value="ECO:0007669"/>
    <property type="project" value="TreeGrafter"/>
</dbReference>
<dbReference type="PANTHER" id="PTHR31297:SF43">
    <property type="entry name" value="GLUCAN 1,3-BETA-GLUCOSIDASE 3"/>
    <property type="match status" value="1"/>
</dbReference>
<evidence type="ECO:0000256" key="4">
    <source>
        <dbReference type="RuleBase" id="RU361153"/>
    </source>
</evidence>
<keyword evidence="2 4" id="KW-0378">Hydrolase</keyword>
<dbReference type="InterPro" id="IPR017853">
    <property type="entry name" value="GH"/>
</dbReference>
<dbReference type="GO" id="GO:0005576">
    <property type="term" value="C:extracellular region"/>
    <property type="evidence" value="ECO:0007669"/>
    <property type="project" value="TreeGrafter"/>
</dbReference>
<dbReference type="SUPFAM" id="SSF51445">
    <property type="entry name" value="(Trans)glycosidases"/>
    <property type="match status" value="1"/>
</dbReference>
<dbReference type="PANTHER" id="PTHR31297">
    <property type="entry name" value="GLUCAN ENDO-1,6-BETA-GLUCOSIDASE B"/>
    <property type="match status" value="1"/>
</dbReference>
<dbReference type="InterPro" id="IPR050386">
    <property type="entry name" value="Glycosyl_hydrolase_5"/>
</dbReference>
<protein>
    <submittedName>
        <fullName evidence="6">Glycoside hydrolase superfamily</fullName>
    </submittedName>
</protein>
<keyword evidence="7" id="KW-1185">Reference proteome</keyword>
<sequence length="502" mass="55777">MHKITSKFAKLRAKDGGASTLDPVNESSFYRFRKQRGVNLGSWFVLERWITDGPFGQASPPAKSDLDVARGQNARVVLEKHYDTWITDADWTWISDRGFNTVRIPIGYYHLCGADPSVLLGTDFADLGHVFSGVWARVIQAIEAAQRFGLGVLLDLHAAPGKQNEDAHSGTSNPAAFFRDRRHQQHTVHVLRILVSRLKAHTPPLLNVVGIELLNEPHPISDTELKGWYSTVIKELGTLDATLPIYISDSWKTEDYAEYIKSITPHSSILVLDHHLYRCFTASDIFTKAPAHARALTDKGAHTPRMFARVSEMLDTAGAGLVVGEWSGALNPGSLTGSPDDTKNFVAAQLLVYEAHCAGYFFWTYKKHGAHPDRGWCLRDAVEGGIFPHMVGLCASRSADGDHERQARVRDPFKGQHTAYWAKFPGKYHHARFAEGFVLGWDDAYAFLTASSHLAVSELGFVGAWARTRTADHGPSFWEFLHGFKQGVAAAKSDFDENYCSE</sequence>
<accession>A0AAD6YVY6</accession>